<dbReference type="AlphaFoldDB" id="A0A084JIN2"/>
<proteinExistence type="inferred from homology"/>
<dbReference type="PIRSF" id="PIRSF004862">
    <property type="entry name" value="FliF"/>
    <property type="match status" value="1"/>
</dbReference>
<evidence type="ECO:0000313" key="14">
    <source>
        <dbReference type="EMBL" id="KEZ88816.1"/>
    </source>
</evidence>
<comment type="subcellular location">
    <subcellularLocation>
        <location evidence="1 9">Bacterial flagellum basal body</location>
    </subcellularLocation>
    <subcellularLocation>
        <location evidence="2">Cell membrane</location>
        <topology evidence="2">Multi-pass membrane protein</topology>
    </subcellularLocation>
</comment>
<dbReference type="InterPro" id="IPR013556">
    <property type="entry name" value="Flag_M-ring_C"/>
</dbReference>
<evidence type="ECO:0000313" key="15">
    <source>
        <dbReference type="Proteomes" id="UP000028542"/>
    </source>
</evidence>
<dbReference type="NCBIfam" id="TIGR00206">
    <property type="entry name" value="fliF"/>
    <property type="match status" value="1"/>
</dbReference>
<keyword evidence="5 11" id="KW-0812">Transmembrane</keyword>
<evidence type="ECO:0000256" key="11">
    <source>
        <dbReference type="SAM" id="Phobius"/>
    </source>
</evidence>
<feature type="domain" description="Flagellar M-ring N-terminal" evidence="12">
    <location>
        <begin position="46"/>
        <end position="217"/>
    </location>
</feature>
<name>A0A084JIN2_9CLOT</name>
<feature type="compositionally biased region" description="Basic and acidic residues" evidence="10">
    <location>
        <begin position="319"/>
        <end position="344"/>
    </location>
</feature>
<dbReference type="STRING" id="318464.IO99_01250"/>
<evidence type="ECO:0000256" key="8">
    <source>
        <dbReference type="ARBA" id="ARBA00023143"/>
    </source>
</evidence>
<dbReference type="InterPro" id="IPR006182">
    <property type="entry name" value="FliF_N_dom"/>
</dbReference>
<dbReference type="Gene3D" id="3.30.300.30">
    <property type="match status" value="1"/>
</dbReference>
<evidence type="ECO:0000259" key="13">
    <source>
        <dbReference type="Pfam" id="PF08345"/>
    </source>
</evidence>
<dbReference type="RefSeq" id="WP_035129228.1">
    <property type="nucleotide sequence ID" value="NZ_JPMD01000001.1"/>
</dbReference>
<dbReference type="eggNOG" id="COG1766">
    <property type="taxonomic scope" value="Bacteria"/>
</dbReference>
<dbReference type="GO" id="GO:0009431">
    <property type="term" value="C:bacterial-type flagellum basal body, MS ring"/>
    <property type="evidence" value="ECO:0007669"/>
    <property type="project" value="InterPro"/>
</dbReference>
<feature type="transmembrane region" description="Helical" evidence="11">
    <location>
        <begin position="24"/>
        <end position="45"/>
    </location>
</feature>
<evidence type="ECO:0000256" key="7">
    <source>
        <dbReference type="ARBA" id="ARBA00023136"/>
    </source>
</evidence>
<evidence type="ECO:0000256" key="2">
    <source>
        <dbReference type="ARBA" id="ARBA00004651"/>
    </source>
</evidence>
<comment type="caution">
    <text evidence="14">The sequence shown here is derived from an EMBL/GenBank/DDBJ whole genome shotgun (WGS) entry which is preliminary data.</text>
</comment>
<organism evidence="14 15">
    <name type="scientific">Clostridium sulfidigenes</name>
    <dbReference type="NCBI Taxonomy" id="318464"/>
    <lineage>
        <taxon>Bacteria</taxon>
        <taxon>Bacillati</taxon>
        <taxon>Bacillota</taxon>
        <taxon>Clostridia</taxon>
        <taxon>Eubacteriales</taxon>
        <taxon>Clostridiaceae</taxon>
        <taxon>Clostridium</taxon>
    </lineage>
</organism>
<keyword evidence="4" id="KW-1003">Cell membrane</keyword>
<sequence>MSKLSELMKKIKDKWNSMSKTRKIALVIISVVTVIAIGTLLYVSLKPKYTVLFSNMDSQDSGKIIANLEGKGTKYKIEGNSILVEKSQVDKLRMEMLSEVQITEGSQGFELFDEGSIGATDEESKIMYQRALSGELERTIKGFEEVEAAKVNLVLPNNSAFVTKPTPASASVTVKLVPGNELSPEQVKAIVHLVTGSVENLDKEDVTIVSDNLKLLTEGLFDNEKGTQATSTENQIDSTKKVEKEYEKKILNVLEPIYKDNVKVSVNAQLNFDAVKQNNVTYDPKGSAVVSEHIIKDNSKSTENTSGSTVDNNMTNEQDAEKDTEKAGYSEETRNYDNTKSEETVVKAPGQLERITTSVVVNGDIDIATKNTIKNLVSDAIGFNEARGDGISVESLAFNDDYKTQAEEEINAMKEAEAKSRRIKLIALGVGAVIALILIIVFVLILRSKRKEDGEEEEEAIEGLDVVIGDETLETVADLYKDLDLEAETEREKIMKEVKKYAEKKPEQVADIIKSWMTDEEGR</sequence>
<keyword evidence="15" id="KW-1185">Reference proteome</keyword>
<evidence type="ECO:0000256" key="4">
    <source>
        <dbReference type="ARBA" id="ARBA00022475"/>
    </source>
</evidence>
<keyword evidence="14" id="KW-0282">Flagellum</keyword>
<feature type="transmembrane region" description="Helical" evidence="11">
    <location>
        <begin position="425"/>
        <end position="446"/>
    </location>
</feature>
<evidence type="ECO:0000256" key="10">
    <source>
        <dbReference type="SAM" id="MobiDB-lite"/>
    </source>
</evidence>
<keyword evidence="14" id="KW-0966">Cell projection</keyword>
<dbReference type="EMBL" id="JPMD01000001">
    <property type="protein sequence ID" value="KEZ88816.1"/>
    <property type="molecule type" value="Genomic_DNA"/>
</dbReference>
<dbReference type="GO" id="GO:0071973">
    <property type="term" value="P:bacterial-type flagellum-dependent cell motility"/>
    <property type="evidence" value="ECO:0007669"/>
    <property type="project" value="InterPro"/>
</dbReference>
<evidence type="ECO:0000256" key="3">
    <source>
        <dbReference type="ARBA" id="ARBA00007971"/>
    </source>
</evidence>
<feature type="region of interest" description="Disordered" evidence="10">
    <location>
        <begin position="295"/>
        <end position="344"/>
    </location>
</feature>
<keyword evidence="14" id="KW-0969">Cilium</keyword>
<feature type="compositionally biased region" description="Polar residues" evidence="10">
    <location>
        <begin position="301"/>
        <end position="317"/>
    </location>
</feature>
<comment type="function">
    <text evidence="9">The M ring may be actively involved in energy transduction.</text>
</comment>
<dbReference type="InterPro" id="IPR045851">
    <property type="entry name" value="AMP-bd_C_sf"/>
</dbReference>
<evidence type="ECO:0000256" key="6">
    <source>
        <dbReference type="ARBA" id="ARBA00022989"/>
    </source>
</evidence>
<evidence type="ECO:0000256" key="9">
    <source>
        <dbReference type="PIRNR" id="PIRNR004862"/>
    </source>
</evidence>
<dbReference type="Proteomes" id="UP000028542">
    <property type="component" value="Unassembled WGS sequence"/>
</dbReference>
<feature type="domain" description="Flagellar M-ring C-terminal" evidence="13">
    <location>
        <begin position="257"/>
        <end position="398"/>
    </location>
</feature>
<accession>A0A084JIN2</accession>
<comment type="similarity">
    <text evidence="3 9">Belongs to the FliF family.</text>
</comment>
<dbReference type="InterPro" id="IPR000067">
    <property type="entry name" value="FlgMring_FliF"/>
</dbReference>
<protein>
    <recommendedName>
        <fullName evidence="9">Flagellar M-ring protein</fullName>
    </recommendedName>
</protein>
<keyword evidence="7 11" id="KW-0472">Membrane</keyword>
<dbReference type="InterPro" id="IPR043427">
    <property type="entry name" value="YscJ/FliF"/>
</dbReference>
<evidence type="ECO:0000259" key="12">
    <source>
        <dbReference type="Pfam" id="PF01514"/>
    </source>
</evidence>
<dbReference type="GO" id="GO:0005886">
    <property type="term" value="C:plasma membrane"/>
    <property type="evidence" value="ECO:0007669"/>
    <property type="project" value="UniProtKB-SubCell"/>
</dbReference>
<keyword evidence="8 9" id="KW-0975">Bacterial flagellum</keyword>
<dbReference type="PRINTS" id="PR01009">
    <property type="entry name" value="FLGMRINGFLIF"/>
</dbReference>
<gene>
    <name evidence="14" type="ORF">IO99_01250</name>
</gene>
<dbReference type="PANTHER" id="PTHR30046">
    <property type="entry name" value="FLAGELLAR M-RING PROTEIN"/>
    <property type="match status" value="1"/>
</dbReference>
<dbReference type="PANTHER" id="PTHR30046:SF0">
    <property type="entry name" value="FLAGELLAR M-RING PROTEIN"/>
    <property type="match status" value="1"/>
</dbReference>
<dbReference type="Pfam" id="PF08345">
    <property type="entry name" value="YscJ_FliF_C"/>
    <property type="match status" value="1"/>
</dbReference>
<reference evidence="14 15" key="1">
    <citation type="submission" date="2014-07" db="EMBL/GenBank/DDBJ databases">
        <title>Draft genome of Clostridium sulfidigenes 113A isolated from sediments associated with methane hydrate from Krishna Godavari basin.</title>
        <authorList>
            <person name="Honkalas V.S."/>
            <person name="Dabir A.P."/>
            <person name="Arora P."/>
            <person name="Dhakephalkar P.K."/>
        </authorList>
    </citation>
    <scope>NUCLEOTIDE SEQUENCE [LARGE SCALE GENOMIC DNA]</scope>
    <source>
        <strain evidence="14 15">113A</strain>
    </source>
</reference>
<dbReference type="GO" id="GO:0003774">
    <property type="term" value="F:cytoskeletal motor activity"/>
    <property type="evidence" value="ECO:0007669"/>
    <property type="project" value="InterPro"/>
</dbReference>
<keyword evidence="6 11" id="KW-1133">Transmembrane helix</keyword>
<evidence type="ECO:0000256" key="5">
    <source>
        <dbReference type="ARBA" id="ARBA00022692"/>
    </source>
</evidence>
<dbReference type="Pfam" id="PF01514">
    <property type="entry name" value="YscJ_FliF"/>
    <property type="match status" value="1"/>
</dbReference>
<evidence type="ECO:0000256" key="1">
    <source>
        <dbReference type="ARBA" id="ARBA00004117"/>
    </source>
</evidence>